<dbReference type="OrthoDB" id="2644341at2"/>
<keyword evidence="3" id="KW-0732">Signal</keyword>
<dbReference type="GO" id="GO:0015768">
    <property type="term" value="P:maltose transport"/>
    <property type="evidence" value="ECO:0007669"/>
    <property type="project" value="TreeGrafter"/>
</dbReference>
<evidence type="ECO:0000256" key="1">
    <source>
        <dbReference type="ARBA" id="ARBA00008520"/>
    </source>
</evidence>
<dbReference type="CDD" id="cd14748">
    <property type="entry name" value="PBP2_UgpB"/>
    <property type="match status" value="1"/>
</dbReference>
<evidence type="ECO:0000313" key="4">
    <source>
        <dbReference type="EMBL" id="AQZ70438.1"/>
    </source>
</evidence>
<organism evidence="4 5">
    <name type="scientific">[Actinomadura] parvosata subsp. kistnae</name>
    <dbReference type="NCBI Taxonomy" id="1909395"/>
    <lineage>
        <taxon>Bacteria</taxon>
        <taxon>Bacillati</taxon>
        <taxon>Actinomycetota</taxon>
        <taxon>Actinomycetes</taxon>
        <taxon>Streptosporangiales</taxon>
        <taxon>Streptosporangiaceae</taxon>
        <taxon>Nonomuraea</taxon>
    </lineage>
</organism>
<dbReference type="InterPro" id="IPR006059">
    <property type="entry name" value="SBP"/>
</dbReference>
<dbReference type="GO" id="GO:1901982">
    <property type="term" value="F:maltose binding"/>
    <property type="evidence" value="ECO:0007669"/>
    <property type="project" value="TreeGrafter"/>
</dbReference>
<evidence type="ECO:0000313" key="5">
    <source>
        <dbReference type="Proteomes" id="UP000190797"/>
    </source>
</evidence>
<keyword evidence="5" id="KW-1185">Reference proteome</keyword>
<dbReference type="AlphaFoldDB" id="A0A1V0AJP9"/>
<reference evidence="5" key="1">
    <citation type="journal article" date="2017" name="Med. Chem. Commun.">
        <title>Nonomuraea sp. ATCC 55076 harbours the largest actinomycete chromosome to date and the kistamicin biosynthetic gene cluster.</title>
        <authorList>
            <person name="Nazari B."/>
            <person name="Forneris C.C."/>
            <person name="Gibson M.I."/>
            <person name="Moon K."/>
            <person name="Schramma K.R."/>
            <person name="Seyedsayamdost M.R."/>
        </authorList>
    </citation>
    <scope>NUCLEOTIDE SEQUENCE [LARGE SCALE GENOMIC DNA]</scope>
    <source>
        <strain evidence="5">ATCC 55076</strain>
    </source>
</reference>
<dbReference type="KEGG" id="noa:BKM31_16340"/>
<dbReference type="Proteomes" id="UP000190797">
    <property type="component" value="Chromosome"/>
</dbReference>
<evidence type="ECO:0000256" key="2">
    <source>
        <dbReference type="ARBA" id="ARBA00022448"/>
    </source>
</evidence>
<accession>A0A1V0AJP9</accession>
<dbReference type="PANTHER" id="PTHR30061:SF50">
    <property type="entry name" value="MALTOSE_MALTODEXTRIN-BINDING PERIPLASMIC PROTEIN"/>
    <property type="match status" value="1"/>
</dbReference>
<dbReference type="SUPFAM" id="SSF53850">
    <property type="entry name" value="Periplasmic binding protein-like II"/>
    <property type="match status" value="1"/>
</dbReference>
<dbReference type="GO" id="GO:0042956">
    <property type="term" value="P:maltodextrin transmembrane transport"/>
    <property type="evidence" value="ECO:0007669"/>
    <property type="project" value="TreeGrafter"/>
</dbReference>
<evidence type="ECO:0000256" key="3">
    <source>
        <dbReference type="ARBA" id="ARBA00022729"/>
    </source>
</evidence>
<dbReference type="GO" id="GO:0055052">
    <property type="term" value="C:ATP-binding cassette (ABC) transporter complex, substrate-binding subunit-containing"/>
    <property type="evidence" value="ECO:0007669"/>
    <property type="project" value="TreeGrafter"/>
</dbReference>
<proteinExistence type="inferred from homology"/>
<gene>
    <name evidence="4" type="ORF">BKM31_16340</name>
</gene>
<keyword evidence="2" id="KW-0813">Transport</keyword>
<dbReference type="Gene3D" id="3.40.190.10">
    <property type="entry name" value="Periplasmic binding protein-like II"/>
    <property type="match status" value="1"/>
</dbReference>
<name>A0A1V0AJP9_9ACTN</name>
<protein>
    <submittedName>
        <fullName evidence="4">ABC transporter substrate-binding protein</fullName>
    </submittedName>
</protein>
<dbReference type="PANTHER" id="PTHR30061">
    <property type="entry name" value="MALTOSE-BINDING PERIPLASMIC PROTEIN"/>
    <property type="match status" value="1"/>
</dbReference>
<sequence length="443" mass="47721">MGSNIPEGASTVRRRSVAALVAAVVLAAAGCGGPSQEGAKTVDPQAKVKLTWWSGQTSDAQKILEGLAATFTRQHPNVTIEVTSGASTTDELLQKLSAGFASGVYPDISYAFGSWASQLQESGKTLDLTEKVRDPAVKWAEFPEAARTTATPNGQVIGFPALVDNLALLYNKTLFDAKKVPYPTDEWTWDDFRAAAKKLTDPAEKIYGTAYSVSASEDTTWHFWPLLWQRGGSILSPDGKQAAFNSQAGVDALEFLRAMAVDDKSVYLDQTDERYAPLFGDGRIAMIINGPWSLLELKAKKTDYGVAFLPGTNGDHQTVSGPDLWTLFDNGDANRAYWSFELMKWLTSAEGDAQWNLAQGNLPLRASETSLPEYRTYVKEYPGAEKLVANLANAKQARPTVSGYVEMSRHVGEAIAKALQGAATPKAALDEAAAKSRQALAGG</sequence>
<comment type="similarity">
    <text evidence="1">Belongs to the bacterial solute-binding protein 1 family.</text>
</comment>
<dbReference type="STRING" id="1909395.BKM31_16340"/>
<dbReference type="Pfam" id="PF13416">
    <property type="entry name" value="SBP_bac_8"/>
    <property type="match status" value="1"/>
</dbReference>
<dbReference type="EMBL" id="CP017717">
    <property type="protein sequence ID" value="AQZ70438.1"/>
    <property type="molecule type" value="Genomic_DNA"/>
</dbReference>
<dbReference type="RefSeq" id="WP_080046770.1">
    <property type="nucleotide sequence ID" value="NZ_OOHJ01000024.1"/>
</dbReference>